<evidence type="ECO:0000313" key="1">
    <source>
        <dbReference type="EMBL" id="TKR94681.1"/>
    </source>
</evidence>
<dbReference type="Proteomes" id="UP000298663">
    <property type="component" value="Unassembled WGS sequence"/>
</dbReference>
<reference evidence="1 2" key="2">
    <citation type="journal article" date="2019" name="G3 (Bethesda)">
        <title>Hybrid Assembly of the Genome of the Entomopathogenic Nematode Steinernema carpocapsae Identifies the X-Chromosome.</title>
        <authorList>
            <person name="Serra L."/>
            <person name="Macchietto M."/>
            <person name="Macias-Munoz A."/>
            <person name="McGill C.J."/>
            <person name="Rodriguez I.M."/>
            <person name="Rodriguez B."/>
            <person name="Murad R."/>
            <person name="Mortazavi A."/>
        </authorList>
    </citation>
    <scope>NUCLEOTIDE SEQUENCE [LARGE SCALE GENOMIC DNA]</scope>
    <source>
        <strain evidence="1 2">ALL</strain>
    </source>
</reference>
<evidence type="ECO:0000313" key="2">
    <source>
        <dbReference type="Proteomes" id="UP000298663"/>
    </source>
</evidence>
<gene>
    <name evidence="1" type="ORF">L596_008940</name>
</gene>
<proteinExistence type="predicted"/>
<dbReference type="EMBL" id="AZBU02000002">
    <property type="protein sequence ID" value="TKR94681.1"/>
    <property type="molecule type" value="Genomic_DNA"/>
</dbReference>
<protein>
    <submittedName>
        <fullName evidence="1">Uncharacterized protein</fullName>
    </submittedName>
</protein>
<organism evidence="1 2">
    <name type="scientific">Steinernema carpocapsae</name>
    <name type="common">Entomopathogenic nematode</name>
    <dbReference type="NCBI Taxonomy" id="34508"/>
    <lineage>
        <taxon>Eukaryota</taxon>
        <taxon>Metazoa</taxon>
        <taxon>Ecdysozoa</taxon>
        <taxon>Nematoda</taxon>
        <taxon>Chromadorea</taxon>
        <taxon>Rhabditida</taxon>
        <taxon>Tylenchina</taxon>
        <taxon>Panagrolaimomorpha</taxon>
        <taxon>Strongyloidoidea</taxon>
        <taxon>Steinernematidae</taxon>
        <taxon>Steinernema</taxon>
    </lineage>
</organism>
<sequence length="142" mass="16222">MSLLLLALFTKLAVVHHFFFFVSSLAFLPIVLLATFADDLTAPTESPLCNDIVARLDRLSKDLLEVIYRFSTLQCRQADKNKAADYMGEKFFELVTNTDCDSHSVTQNIRTDCEKLNEDLESFNTIWASILQSMEESCFYKC</sequence>
<accession>A0A4U5PER1</accession>
<name>A0A4U5PER1_STECR</name>
<reference evidence="1 2" key="1">
    <citation type="journal article" date="2015" name="Genome Biol.">
        <title>Comparative genomics of Steinernema reveals deeply conserved gene regulatory networks.</title>
        <authorList>
            <person name="Dillman A.R."/>
            <person name="Macchietto M."/>
            <person name="Porter C.F."/>
            <person name="Rogers A."/>
            <person name="Williams B."/>
            <person name="Antoshechkin I."/>
            <person name="Lee M.M."/>
            <person name="Goodwin Z."/>
            <person name="Lu X."/>
            <person name="Lewis E.E."/>
            <person name="Goodrich-Blair H."/>
            <person name="Stock S.P."/>
            <person name="Adams B.J."/>
            <person name="Sternberg P.W."/>
            <person name="Mortazavi A."/>
        </authorList>
    </citation>
    <scope>NUCLEOTIDE SEQUENCE [LARGE SCALE GENOMIC DNA]</scope>
    <source>
        <strain evidence="1 2">ALL</strain>
    </source>
</reference>
<dbReference type="AlphaFoldDB" id="A0A4U5PER1"/>
<keyword evidence="2" id="KW-1185">Reference proteome</keyword>
<comment type="caution">
    <text evidence="1">The sequence shown here is derived from an EMBL/GenBank/DDBJ whole genome shotgun (WGS) entry which is preliminary data.</text>
</comment>